<dbReference type="PANTHER" id="PTHR11496">
    <property type="entry name" value="ALCOHOL DEHYDROGENASE"/>
    <property type="match status" value="1"/>
</dbReference>
<name>A0ABS8YSU3_9RHOB</name>
<keyword evidence="8" id="KW-1185">Reference proteome</keyword>
<evidence type="ECO:0000256" key="3">
    <source>
        <dbReference type="ARBA" id="ARBA00023002"/>
    </source>
</evidence>
<reference evidence="7 8" key="1">
    <citation type="submission" date="2021-12" db="EMBL/GenBank/DDBJ databases">
        <title>Sinirhodobacter sp. WL0062 is a bacterium isolated from seawater.</title>
        <authorList>
            <person name="Wang L."/>
            <person name="He W."/>
            <person name="Zhang D.-F."/>
        </authorList>
    </citation>
    <scope>NUCLEOTIDE SEQUENCE [LARGE SCALE GENOMIC DNA]</scope>
    <source>
        <strain evidence="7 8">WL0062</strain>
    </source>
</reference>
<dbReference type="Gene3D" id="1.20.1090.10">
    <property type="entry name" value="Dehydroquinate synthase-like - alpha domain"/>
    <property type="match status" value="1"/>
</dbReference>
<dbReference type="Proteomes" id="UP001521181">
    <property type="component" value="Unassembled WGS sequence"/>
</dbReference>
<dbReference type="RefSeq" id="WP_233675550.1">
    <property type="nucleotide sequence ID" value="NZ_JAJUOS010000002.1"/>
</dbReference>
<sequence length="382" mass="39605">MTIYSVTAPAQTIFGRDSRLGAAAHVARMGTRVLLVSGRSVPWVETFEAELRAAGLAVERIFSTGEPSLGDVRAGVSAARRFRAECVVAVGGGASIDLGKAIAGMAGSAGDPEEYLELGRPPARSLADPLPFVAMPTTSGTGAEATRNAVISVPERQLKISLRDPRLVPRLAIVDPALTDALPKALTLATGLDAITQLIESYLCNRANPVTDALCRDTLPEAITALRRLMEGPSDTARDTMARASYLSGLALANSGLGVVHGLASVIGGRGGAHGAICGRLLADALLVNRDAAARAGLPTRRFDEVEAWLREGLGGTVSGPECLRAFIDRHGLPTLNDLHLSESDFDAVAQEALGASSTKANPVTLSAGEIARILHGAALSN</sequence>
<accession>A0ABS8YSU3</accession>
<evidence type="ECO:0000313" key="7">
    <source>
        <dbReference type="EMBL" id="MCE5972533.1"/>
    </source>
</evidence>
<evidence type="ECO:0000259" key="5">
    <source>
        <dbReference type="Pfam" id="PF00465"/>
    </source>
</evidence>
<evidence type="ECO:0000256" key="4">
    <source>
        <dbReference type="ARBA" id="ARBA00023027"/>
    </source>
</evidence>
<keyword evidence="4" id="KW-0520">NAD</keyword>
<evidence type="ECO:0000256" key="2">
    <source>
        <dbReference type="ARBA" id="ARBA00007358"/>
    </source>
</evidence>
<comment type="similarity">
    <text evidence="2">Belongs to the iron-containing alcohol dehydrogenase family.</text>
</comment>
<comment type="cofactor">
    <cofactor evidence="1">
        <name>Fe cation</name>
        <dbReference type="ChEBI" id="CHEBI:24875"/>
    </cofactor>
</comment>
<feature type="domain" description="Fe-containing alcohol dehydrogenase-like C-terminal" evidence="6">
    <location>
        <begin position="187"/>
        <end position="377"/>
    </location>
</feature>
<dbReference type="InterPro" id="IPR018211">
    <property type="entry name" value="ADH_Fe_CS"/>
</dbReference>
<dbReference type="SUPFAM" id="SSF56796">
    <property type="entry name" value="Dehydroquinate synthase-like"/>
    <property type="match status" value="1"/>
</dbReference>
<dbReference type="PANTHER" id="PTHR11496:SF102">
    <property type="entry name" value="ALCOHOL DEHYDROGENASE 4"/>
    <property type="match status" value="1"/>
</dbReference>
<dbReference type="EMBL" id="JAJUOS010000002">
    <property type="protein sequence ID" value="MCE5972533.1"/>
    <property type="molecule type" value="Genomic_DNA"/>
</dbReference>
<dbReference type="Pfam" id="PF25137">
    <property type="entry name" value="ADH_Fe_C"/>
    <property type="match status" value="1"/>
</dbReference>
<evidence type="ECO:0000256" key="1">
    <source>
        <dbReference type="ARBA" id="ARBA00001962"/>
    </source>
</evidence>
<dbReference type="InterPro" id="IPR039697">
    <property type="entry name" value="Alcohol_dehydrogenase_Fe"/>
</dbReference>
<comment type="caution">
    <text evidence="7">The sequence shown here is derived from an EMBL/GenBank/DDBJ whole genome shotgun (WGS) entry which is preliminary data.</text>
</comment>
<dbReference type="InterPro" id="IPR056798">
    <property type="entry name" value="ADH_Fe_C"/>
</dbReference>
<proteinExistence type="inferred from homology"/>
<keyword evidence="3" id="KW-0560">Oxidoreductase</keyword>
<evidence type="ECO:0000259" key="6">
    <source>
        <dbReference type="Pfam" id="PF25137"/>
    </source>
</evidence>
<protein>
    <submittedName>
        <fullName evidence="7">Iron-containing alcohol dehydrogenase</fullName>
    </submittedName>
</protein>
<evidence type="ECO:0000313" key="8">
    <source>
        <dbReference type="Proteomes" id="UP001521181"/>
    </source>
</evidence>
<dbReference type="PROSITE" id="PS00913">
    <property type="entry name" value="ADH_IRON_1"/>
    <property type="match status" value="1"/>
</dbReference>
<dbReference type="Gene3D" id="3.40.50.1970">
    <property type="match status" value="1"/>
</dbReference>
<organism evidence="7 8">
    <name type="scientific">Rhodobacter flavimaris</name>
    <dbReference type="NCBI Taxonomy" id="2907145"/>
    <lineage>
        <taxon>Bacteria</taxon>
        <taxon>Pseudomonadati</taxon>
        <taxon>Pseudomonadota</taxon>
        <taxon>Alphaproteobacteria</taxon>
        <taxon>Rhodobacterales</taxon>
        <taxon>Rhodobacter group</taxon>
        <taxon>Rhodobacter</taxon>
    </lineage>
</organism>
<gene>
    <name evidence="7" type="ORF">LZA78_03420</name>
</gene>
<dbReference type="InterPro" id="IPR001670">
    <property type="entry name" value="ADH_Fe/GldA"/>
</dbReference>
<dbReference type="Pfam" id="PF00465">
    <property type="entry name" value="Fe-ADH"/>
    <property type="match status" value="1"/>
</dbReference>
<feature type="domain" description="Alcohol dehydrogenase iron-type/glycerol dehydrogenase GldA" evidence="5">
    <location>
        <begin position="9"/>
        <end position="176"/>
    </location>
</feature>
<dbReference type="CDD" id="cd08183">
    <property type="entry name" value="Fe-ADH-like"/>
    <property type="match status" value="1"/>
</dbReference>